<evidence type="ECO:0000256" key="5">
    <source>
        <dbReference type="ARBA" id="ARBA00022884"/>
    </source>
</evidence>
<keyword evidence="3 7" id="KW-0547">Nucleotide-binding</keyword>
<evidence type="ECO:0000256" key="8">
    <source>
        <dbReference type="RuleBase" id="RU003953"/>
    </source>
</evidence>
<evidence type="ECO:0000313" key="14">
    <source>
        <dbReference type="Proteomes" id="UP000182598"/>
    </source>
</evidence>
<feature type="active site" evidence="7">
    <location>
        <position position="192"/>
    </location>
</feature>
<evidence type="ECO:0000259" key="12">
    <source>
        <dbReference type="Pfam" id="PF12627"/>
    </source>
</evidence>
<dbReference type="InterPro" id="IPR025866">
    <property type="entry name" value="PolyA_pol_arg_C_dom"/>
</dbReference>
<feature type="domain" description="Polymerase A arginine-rich C-terminal" evidence="11">
    <location>
        <begin position="367"/>
        <end position="488"/>
    </location>
</feature>
<keyword evidence="4 7" id="KW-0067">ATP-binding</keyword>
<dbReference type="NCBIfam" id="TIGR01942">
    <property type="entry name" value="pcnB"/>
    <property type="match status" value="1"/>
</dbReference>
<dbReference type="Proteomes" id="UP000182598">
    <property type="component" value="Unassembled WGS sequence"/>
</dbReference>
<dbReference type="Gene3D" id="3.30.460.10">
    <property type="entry name" value="Beta Polymerase, domain 2"/>
    <property type="match status" value="1"/>
</dbReference>
<gene>
    <name evidence="7" type="primary">pcnB</name>
    <name evidence="13" type="ORF">Ga0061064_2025</name>
</gene>
<evidence type="ECO:0000313" key="13">
    <source>
        <dbReference type="EMBL" id="CUA88002.1"/>
    </source>
</evidence>
<dbReference type="GO" id="GO:0043633">
    <property type="term" value="P:polyadenylation-dependent RNA catabolic process"/>
    <property type="evidence" value="ECO:0007669"/>
    <property type="project" value="InterPro"/>
</dbReference>
<dbReference type="InterPro" id="IPR043519">
    <property type="entry name" value="NT_sf"/>
</dbReference>
<keyword evidence="2 7" id="KW-0808">Transferase</keyword>
<evidence type="ECO:0000256" key="9">
    <source>
        <dbReference type="SAM" id="MobiDB-lite"/>
    </source>
</evidence>
<feature type="domain" description="tRNA nucleotidyltransferase/poly(A) polymerase RNA and SrmB- binding" evidence="12">
    <location>
        <begin position="250"/>
        <end position="311"/>
    </location>
</feature>
<keyword evidence="1 7" id="KW-0507">mRNA processing</keyword>
<feature type="domain" description="Poly A polymerase head" evidence="10">
    <location>
        <begin position="89"/>
        <end position="223"/>
    </location>
</feature>
<proteinExistence type="inferred from homology"/>
<comment type="similarity">
    <text evidence="7 8">Belongs to the tRNA nucleotidyltransferase/poly(A) polymerase family.</text>
</comment>
<dbReference type="PANTHER" id="PTHR43051">
    <property type="entry name" value="POLYNUCLEOTIDE ADENYLYLTRANSFERASE FAMILY PROTEIN"/>
    <property type="match status" value="1"/>
</dbReference>
<accession>A0A0K6HAX8</accession>
<dbReference type="Pfam" id="PF12627">
    <property type="entry name" value="PolyA_pol_RNAbd"/>
    <property type="match status" value="1"/>
</dbReference>
<dbReference type="InterPro" id="IPR010206">
    <property type="entry name" value="PolA_pol_I"/>
</dbReference>
<dbReference type="GO" id="GO:0003723">
    <property type="term" value="F:RNA binding"/>
    <property type="evidence" value="ECO:0007669"/>
    <property type="project" value="UniProtKB-UniRule"/>
</dbReference>
<dbReference type="InterPro" id="IPR032828">
    <property type="entry name" value="PolyA_RNA-bd"/>
</dbReference>
<evidence type="ECO:0000256" key="6">
    <source>
        <dbReference type="ARBA" id="ARBA00023163"/>
    </source>
</evidence>
<dbReference type="Pfam" id="PF12626">
    <property type="entry name" value="PolyA_pol_arg_C"/>
    <property type="match status" value="1"/>
</dbReference>
<keyword evidence="6 7" id="KW-0804">Transcription</keyword>
<dbReference type="CDD" id="cd05398">
    <property type="entry name" value="NT_ClassII-CCAase"/>
    <property type="match status" value="1"/>
</dbReference>
<dbReference type="FunFam" id="3.30.460.10:FF:000035">
    <property type="entry name" value="Poly(A) polymerase I"/>
    <property type="match status" value="1"/>
</dbReference>
<dbReference type="Pfam" id="PF01743">
    <property type="entry name" value="PolyA_pol"/>
    <property type="match status" value="1"/>
</dbReference>
<dbReference type="InterPro" id="IPR002646">
    <property type="entry name" value="PolA_pol_head_dom"/>
</dbReference>
<dbReference type="SUPFAM" id="SSF81301">
    <property type="entry name" value="Nucleotidyltransferase"/>
    <property type="match status" value="1"/>
</dbReference>
<protein>
    <recommendedName>
        <fullName evidence="7">Poly(A) polymerase I</fullName>
        <shortName evidence="7">PAP I</shortName>
        <ecNumber evidence="7">2.7.7.19</ecNumber>
    </recommendedName>
</protein>
<evidence type="ECO:0000256" key="7">
    <source>
        <dbReference type="HAMAP-Rule" id="MF_00957"/>
    </source>
</evidence>
<keyword evidence="5 7" id="KW-0694">RNA-binding</keyword>
<reference evidence="14" key="1">
    <citation type="submission" date="2015-08" db="EMBL/GenBank/DDBJ databases">
        <authorList>
            <person name="Varghese N."/>
        </authorList>
    </citation>
    <scope>NUCLEOTIDE SEQUENCE [LARGE SCALE GENOMIC DNA]</scope>
    <source>
        <strain evidence="14">DSM 27808</strain>
    </source>
</reference>
<dbReference type="EC" id="2.7.7.19" evidence="7"/>
<dbReference type="GO" id="GO:1990817">
    <property type="term" value="F:poly(A) RNA polymerase activity"/>
    <property type="evidence" value="ECO:0007669"/>
    <property type="project" value="UniProtKB-UniRule"/>
</dbReference>
<dbReference type="PANTHER" id="PTHR43051:SF1">
    <property type="entry name" value="POLYNUCLEOTIDE ADENYLYLTRANSFERASE FAMILY PROTEIN"/>
    <property type="match status" value="1"/>
</dbReference>
<dbReference type="Gene3D" id="1.10.3090.10">
    <property type="entry name" value="cca-adding enzyme, domain 2"/>
    <property type="match status" value="1"/>
</dbReference>
<organism evidence="13 14">
    <name type="scientific">Pseudidiomarina woesei</name>
    <dbReference type="NCBI Taxonomy" id="1381080"/>
    <lineage>
        <taxon>Bacteria</taxon>
        <taxon>Pseudomonadati</taxon>
        <taxon>Pseudomonadota</taxon>
        <taxon>Gammaproteobacteria</taxon>
        <taxon>Alteromonadales</taxon>
        <taxon>Idiomarinaceae</taxon>
        <taxon>Pseudidiomarina</taxon>
    </lineage>
</organism>
<dbReference type="InterPro" id="IPR052191">
    <property type="entry name" value="tRNA_ntf/polyA_polymerase_I"/>
</dbReference>
<comment type="catalytic activity">
    <reaction evidence="7">
        <text>RNA(n) + ATP = RNA(n)-3'-adenine ribonucleotide + diphosphate</text>
        <dbReference type="Rhea" id="RHEA:11332"/>
        <dbReference type="Rhea" id="RHEA-COMP:14527"/>
        <dbReference type="Rhea" id="RHEA-COMP:17347"/>
        <dbReference type="ChEBI" id="CHEBI:30616"/>
        <dbReference type="ChEBI" id="CHEBI:33019"/>
        <dbReference type="ChEBI" id="CHEBI:140395"/>
        <dbReference type="ChEBI" id="CHEBI:173115"/>
        <dbReference type="EC" id="2.7.7.19"/>
    </reaction>
</comment>
<evidence type="ECO:0000259" key="10">
    <source>
        <dbReference type="Pfam" id="PF01743"/>
    </source>
</evidence>
<feature type="region of interest" description="Disordered" evidence="9">
    <location>
        <begin position="466"/>
        <end position="501"/>
    </location>
</feature>
<keyword evidence="14" id="KW-1185">Reference proteome</keyword>
<dbReference type="HAMAP" id="MF_00957">
    <property type="entry name" value="PolyA_pol"/>
    <property type="match status" value="1"/>
</dbReference>
<evidence type="ECO:0000256" key="1">
    <source>
        <dbReference type="ARBA" id="ARBA00022664"/>
    </source>
</evidence>
<evidence type="ECO:0000259" key="11">
    <source>
        <dbReference type="Pfam" id="PF12626"/>
    </source>
</evidence>
<dbReference type="GO" id="GO:0005524">
    <property type="term" value="F:ATP binding"/>
    <property type="evidence" value="ECO:0007669"/>
    <property type="project" value="UniProtKB-UniRule"/>
</dbReference>
<dbReference type="EMBL" id="CYHB01000007">
    <property type="protein sequence ID" value="CUA88002.1"/>
    <property type="molecule type" value="Genomic_DNA"/>
</dbReference>
<feature type="active site" evidence="7">
    <location>
        <position position="107"/>
    </location>
</feature>
<dbReference type="GO" id="GO:0006397">
    <property type="term" value="P:mRNA processing"/>
    <property type="evidence" value="ECO:0007669"/>
    <property type="project" value="UniProtKB-KW"/>
</dbReference>
<sequence>MAHARLPQNRSAGYNITVLNIVGEPVIIKRIKALAKRAIKRTPNAKNLPQNILAKPRIIPRDQHNISRKDISEPALKVLYRLHNAGYEAYLVGGCVRDLLLGLHPKDFDVTTNATPEQVRKLFRNCRLVGRRFRLAHVVFGREIIEVATFRGHHESHDDEDTADKVAKQNAEGMLVRDNVYGTIDEDAQRRDFTVNALYYNIADFSIVDFANGVRDCEAGVLRMIGDVEIRYREDPVRMLRAVRFATKLNMRLDDSVAKPIRELAPLLQNIPPARLFEEVLKLFTAGKGLANFEMLADYHLFQQLFPLLKVYLKSPTEAPYQLIHQTFADTDARVRNDQRITPAYLFAALLWWPLQARMEQLSVESGLPPVDALNIAAADVIGRQVQTIAIPKRFSIPAREIWQLQQRMERAKGKRVQTLLTHPKFRAAYDFLLLRAKTATPLEQKVLQQRADFWTKLQQTTDISSLPAHVADKEHAPKRRGRRGGKRRRSNKPKPSGNIN</sequence>
<name>A0A0K6HAX8_9GAMM</name>
<feature type="compositionally biased region" description="Basic residues" evidence="9">
    <location>
        <begin position="477"/>
        <end position="493"/>
    </location>
</feature>
<evidence type="ECO:0000256" key="2">
    <source>
        <dbReference type="ARBA" id="ARBA00022679"/>
    </source>
</evidence>
<evidence type="ECO:0000256" key="3">
    <source>
        <dbReference type="ARBA" id="ARBA00022741"/>
    </source>
</evidence>
<dbReference type="AlphaFoldDB" id="A0A0K6HAX8"/>
<dbReference type="OrthoDB" id="9805698at2"/>
<evidence type="ECO:0000256" key="4">
    <source>
        <dbReference type="ARBA" id="ARBA00022840"/>
    </source>
</evidence>
<dbReference type="SUPFAM" id="SSF81891">
    <property type="entry name" value="Poly A polymerase C-terminal region-like"/>
    <property type="match status" value="1"/>
</dbReference>
<feature type="active site" evidence="7">
    <location>
        <position position="109"/>
    </location>
</feature>
<comment type="function">
    <text evidence="7">Adds poly(A) tail to the 3' end of many RNAs, which usually targets these RNAs for decay. Plays a significant role in the global control of gene expression, through influencing the rate of transcript degradation, and in the general RNA quality control.</text>
</comment>